<proteinExistence type="predicted"/>
<evidence type="ECO:0000313" key="1">
    <source>
        <dbReference type="EMBL" id="GAG37443.1"/>
    </source>
</evidence>
<organism evidence="1">
    <name type="scientific">marine sediment metagenome</name>
    <dbReference type="NCBI Taxonomy" id="412755"/>
    <lineage>
        <taxon>unclassified sequences</taxon>
        <taxon>metagenomes</taxon>
        <taxon>ecological metagenomes</taxon>
    </lineage>
</organism>
<protein>
    <submittedName>
        <fullName evidence="1">Uncharacterized protein</fullName>
    </submittedName>
</protein>
<comment type="caution">
    <text evidence="1">The sequence shown here is derived from an EMBL/GenBank/DDBJ whole genome shotgun (WGS) entry which is preliminary data.</text>
</comment>
<accession>X0XLB0</accession>
<feature type="non-terminal residue" evidence="1">
    <location>
        <position position="1"/>
    </location>
</feature>
<dbReference type="AlphaFoldDB" id="X0XLB0"/>
<gene>
    <name evidence="1" type="ORF">S01H1_61856</name>
</gene>
<name>X0XLB0_9ZZZZ</name>
<reference evidence="1" key="1">
    <citation type="journal article" date="2014" name="Front. Microbiol.">
        <title>High frequency of phylogenetically diverse reductive dehalogenase-homologous genes in deep subseafloor sedimentary metagenomes.</title>
        <authorList>
            <person name="Kawai M."/>
            <person name="Futagami T."/>
            <person name="Toyoda A."/>
            <person name="Takaki Y."/>
            <person name="Nishi S."/>
            <person name="Hori S."/>
            <person name="Arai W."/>
            <person name="Tsubouchi T."/>
            <person name="Morono Y."/>
            <person name="Uchiyama I."/>
            <person name="Ito T."/>
            <person name="Fujiyama A."/>
            <person name="Inagaki F."/>
            <person name="Takami H."/>
        </authorList>
    </citation>
    <scope>NUCLEOTIDE SEQUENCE</scope>
    <source>
        <strain evidence="1">Expedition CK06-06</strain>
    </source>
</reference>
<dbReference type="EMBL" id="BARS01040598">
    <property type="protein sequence ID" value="GAG37443.1"/>
    <property type="molecule type" value="Genomic_DNA"/>
</dbReference>
<sequence length="31" mass="3354">IGLRELELSNIICELLGGATNEIIARINNSN</sequence>